<evidence type="ECO:0000313" key="2">
    <source>
        <dbReference type="Proteomes" id="UP001239169"/>
    </source>
</evidence>
<reference evidence="1 2" key="1">
    <citation type="submission" date="2023-04" db="EMBL/GenBank/DDBJ databases">
        <title>Bacteria Genome Submission.</title>
        <authorList>
            <person name="Isaac P."/>
        </authorList>
    </citation>
    <scope>NUCLEOTIDE SEQUENCE [LARGE SCALE GENOMIC DNA]</scope>
    <source>
        <strain evidence="1 2">SampleS7P1</strain>
        <plasmid evidence="1 2">unnamed4</plasmid>
    </source>
</reference>
<geneLocation type="plasmid" evidence="1 2">
    <name>unnamed4</name>
</geneLocation>
<keyword evidence="1" id="KW-0614">Plasmid</keyword>
<protein>
    <submittedName>
        <fullName evidence="1">Uncharacterized protein</fullName>
    </submittedName>
</protein>
<sequence length="177" mass="20357">MLHGNLTLSSDEMHKLNIKHKDWSEKISPETQKALTDTSNKIATLNFELEQSNGLDGVITKKQIDSLKKRTDDLFNETIEKIKQRTPEAQKAMAESFKADDGTLDKNEKKLMEFFNKSQDSQIKQVKGYQDKINQIYDKAAKEHRDVKQDEIKTIQDLTIKMGQVSLNNTAKIIKNF</sequence>
<proteinExistence type="predicted"/>
<accession>A0ABY8R7N7</accession>
<organism evidence="1 2">
    <name type="scientific">Paraclostridium bifermentans</name>
    <name type="common">Clostridium bifermentans</name>
    <dbReference type="NCBI Taxonomy" id="1490"/>
    <lineage>
        <taxon>Bacteria</taxon>
        <taxon>Bacillati</taxon>
        <taxon>Bacillota</taxon>
        <taxon>Clostridia</taxon>
        <taxon>Peptostreptococcales</taxon>
        <taxon>Peptostreptococcaceae</taxon>
        <taxon>Paraclostridium</taxon>
    </lineage>
</organism>
<name>A0ABY8R7N7_PARBF</name>
<evidence type="ECO:0000313" key="1">
    <source>
        <dbReference type="EMBL" id="WGX77585.1"/>
    </source>
</evidence>
<dbReference type="EMBL" id="CP124689">
    <property type="protein sequence ID" value="WGX77585.1"/>
    <property type="molecule type" value="Genomic_DNA"/>
</dbReference>
<dbReference type="Proteomes" id="UP001239169">
    <property type="component" value="Plasmid unnamed4"/>
</dbReference>
<gene>
    <name evidence="1" type="ORF">QJS64_20205</name>
</gene>
<keyword evidence="2" id="KW-1185">Reference proteome</keyword>